<proteinExistence type="predicted"/>
<evidence type="ECO:0000256" key="14">
    <source>
        <dbReference type="PROSITE-ProRule" id="PRU00560"/>
    </source>
</evidence>
<dbReference type="GeneID" id="98393594"/>
<keyword evidence="9" id="KW-0234">DNA repair</keyword>
<sequence>MFKPYLTDVDIDSLIEAENQLPEGQQRRTPEQIQAIYSHGQNMLVSASAGSGKTFVMVERIVDMIERGVGVDQLFISTFTVKAATELKERLEKKLSQALARAEDADSQAHLSLQLANVQTADIGTMDAFTQKLVTRYGYLVGISPSFRILQDETEQSLLKDKVFSELFEAYRLDKDKAGTFNDLVRNFTGRAKTNRSFRDVVYQLYTFMQATDDPQKWLADDFINQAAYRATSYYPEQALEKLKGELEQARYHYQSQHKHLLQALSQKDFGSLNRLMSEFAFKATVFGKKSDFADLAELLVGYANITVDQTQASAGELQSAKENLLALCHRPATTTKTGKLDKISSQVQALANQAAPLINLIEQKALARFVAEMDKIGIASTHLKKYQLDTFLDHYRFSNLTIDDVRASDLDIMKRQFDNLFYQIDEMLLAMSEQLEHLTEVDFEKTFFQLEESLHRHFDNWFTKKEWESRFPKLTEYHQLYAMISVVYQEQPKALPLLEVLQCFLGDFADRYLALKISESSLEFSDIAHAAIRILSENEKLRQGFQNHYAEVMVDEYQDNSPIQERLLDLLSNGQNRFMVGDVKQSIYRFRQADPTIFTGKFNLFKNDPQAGKLIVLKENFRSHKEVVESVNVVFSHLMDQDLGDIAYDKSQELIAGNPKKQVATPDYKTTFLLYDDQQEGKTQLEEEEIEAQEEVSQGQVDLVINEIKALRAKADGVFDFSNIALLVPSRTRNIAILKRFSEAGIPLVADDGVMNYLKSTEVMIMLETLRTINNPLNDYALVSLMKSPMFSFDEDDLARIAVQDQKQSLMNFYDKLLLADKKSGHHGELITDTLAHKITQFLDYLTSWRRFSKTHLIHELIWKIYNDRFYVDYVGALPNGLQRQTNLYSLALRANQYEQSGFRGLNRFVAMIDHILDQEHDLADVAHALPKNAVRLMTIHKSKGLEFDYVFVLNMDQQFNLKETSHAKVIAQKETGVGIIYQADLSEDDSLSHASSLPLKVNIETLPFQTNKEAVLRASLSERMRLLYVAMTRAVKKLYLVGTAHEIEEHQTDDAEENVLALGRREKMRSFQVWLLALAETYPQAFAQAIDLVYTSGTIQNPDVSPSLDVMDVTDNRQSNDITKALDNLKQVQEYNDLHKAGIELPSLRTPSQLKKAKLIDQEQADIALISQSQVSKAPVTFALPDFSEQKNLSPAEVGSALHNLMQRLDLKGGLDQESIKQTLLDMTDQTELVGKLPLDKIEAFFKTDLGQQILKHQDKLHREAPFAILTDDLASRESFVIRGIIDGYLLFDDRIILFDYKTDYYKTATQMIDRYQDQMALYAKSLRQAYKIEQVEAFLILFGGDNLEIVAIPQNP</sequence>
<keyword evidence="1" id="KW-0540">Nuclease</keyword>
<dbReference type="InterPro" id="IPR000212">
    <property type="entry name" value="DNA_helicase_UvrD/REP"/>
</dbReference>
<dbReference type="GO" id="GO:0000725">
    <property type="term" value="P:recombinational repair"/>
    <property type="evidence" value="ECO:0007669"/>
    <property type="project" value="TreeGrafter"/>
</dbReference>
<dbReference type="GO" id="GO:0016887">
    <property type="term" value="F:ATP hydrolysis activity"/>
    <property type="evidence" value="ECO:0007669"/>
    <property type="project" value="RHEA"/>
</dbReference>
<dbReference type="PROSITE" id="PS51217">
    <property type="entry name" value="UVRD_HELICASE_CTER"/>
    <property type="match status" value="1"/>
</dbReference>
<dbReference type="KEGG" id="splr:C0J00_06690"/>
<dbReference type="PROSITE" id="PS51198">
    <property type="entry name" value="UVRD_HELICASE_ATP_BIND"/>
    <property type="match status" value="1"/>
</dbReference>
<evidence type="ECO:0000256" key="13">
    <source>
        <dbReference type="ARBA" id="ARBA00048988"/>
    </source>
</evidence>
<feature type="coiled-coil region" evidence="15">
    <location>
        <begin position="81"/>
        <end position="108"/>
    </location>
</feature>
<feature type="domain" description="UvrD-like helicase C-terminal" evidence="17">
    <location>
        <begin position="652"/>
        <end position="946"/>
    </location>
</feature>
<dbReference type="OrthoDB" id="9810135at2"/>
<evidence type="ECO:0000256" key="9">
    <source>
        <dbReference type="ARBA" id="ARBA00023204"/>
    </source>
</evidence>
<evidence type="ECO:0000256" key="5">
    <source>
        <dbReference type="ARBA" id="ARBA00022806"/>
    </source>
</evidence>
<dbReference type="Gene3D" id="3.40.50.300">
    <property type="entry name" value="P-loop containing nucleotide triphosphate hydrolases"/>
    <property type="match status" value="4"/>
</dbReference>
<evidence type="ECO:0000259" key="17">
    <source>
        <dbReference type="PROSITE" id="PS51217"/>
    </source>
</evidence>
<keyword evidence="19" id="KW-1185">Reference proteome</keyword>
<dbReference type="InterPro" id="IPR014016">
    <property type="entry name" value="UvrD-like_ATP-bd"/>
</dbReference>
<evidence type="ECO:0000256" key="8">
    <source>
        <dbReference type="ARBA" id="ARBA00023125"/>
    </source>
</evidence>
<keyword evidence="6 18" id="KW-0269">Exonuclease</keyword>
<dbReference type="InterPro" id="IPR011335">
    <property type="entry name" value="Restrct_endonuc-II-like"/>
</dbReference>
<keyword evidence="5 14" id="KW-0347">Helicase</keyword>
<evidence type="ECO:0000256" key="15">
    <source>
        <dbReference type="SAM" id="Coils"/>
    </source>
</evidence>
<gene>
    <name evidence="18" type="primary">addA</name>
    <name evidence="18" type="ORF">C0J00_06690</name>
</gene>
<dbReference type="GO" id="GO:0004527">
    <property type="term" value="F:exonuclease activity"/>
    <property type="evidence" value="ECO:0007669"/>
    <property type="project" value="UniProtKB-KW"/>
</dbReference>
<evidence type="ECO:0000313" key="19">
    <source>
        <dbReference type="Proteomes" id="UP000238956"/>
    </source>
</evidence>
<name>A0A2L0D4R2_9STRE</name>
<reference evidence="18 19" key="1">
    <citation type="submission" date="2017-12" db="EMBL/GenBank/DDBJ databases">
        <authorList>
            <person name="Hurst M.R.H."/>
        </authorList>
    </citation>
    <scope>NUCLEOTIDE SEQUENCE [LARGE SCALE GENOMIC DNA]</scope>
    <source>
        <strain evidence="18 19">TH11417</strain>
    </source>
</reference>
<dbReference type="Pfam" id="PF13361">
    <property type="entry name" value="UvrD_C"/>
    <property type="match status" value="1"/>
</dbReference>
<keyword evidence="15" id="KW-0175">Coiled coil</keyword>
<evidence type="ECO:0000256" key="12">
    <source>
        <dbReference type="ARBA" id="ARBA00034808"/>
    </source>
</evidence>
<dbReference type="SUPFAM" id="SSF52980">
    <property type="entry name" value="Restriction endonuclease-like"/>
    <property type="match status" value="1"/>
</dbReference>
<evidence type="ECO:0000256" key="4">
    <source>
        <dbReference type="ARBA" id="ARBA00022801"/>
    </source>
</evidence>
<dbReference type="GO" id="GO:0003677">
    <property type="term" value="F:DNA binding"/>
    <property type="evidence" value="ECO:0007669"/>
    <property type="project" value="UniProtKB-KW"/>
</dbReference>
<feature type="domain" description="UvrD-like helicase ATP-binding" evidence="16">
    <location>
        <begin position="26"/>
        <end position="625"/>
    </location>
</feature>
<dbReference type="InterPro" id="IPR011604">
    <property type="entry name" value="PDDEXK-like_dom_sf"/>
</dbReference>
<evidence type="ECO:0000256" key="6">
    <source>
        <dbReference type="ARBA" id="ARBA00022839"/>
    </source>
</evidence>
<keyword evidence="8" id="KW-0238">DNA-binding</keyword>
<dbReference type="NCBIfam" id="TIGR02785">
    <property type="entry name" value="addA_Gpos"/>
    <property type="match status" value="1"/>
</dbReference>
<dbReference type="Gene3D" id="3.90.320.10">
    <property type="match status" value="1"/>
</dbReference>
<comment type="catalytic activity">
    <reaction evidence="11">
        <text>Couples ATP hydrolysis with the unwinding of duplex DNA by translocating in the 3'-5' direction.</text>
        <dbReference type="EC" id="5.6.2.4"/>
    </reaction>
</comment>
<dbReference type="InterPro" id="IPR027417">
    <property type="entry name" value="P-loop_NTPase"/>
</dbReference>
<protein>
    <recommendedName>
        <fullName evidence="12">DNA 3'-5' helicase</fullName>
        <ecNumber evidence="12">5.6.2.4</ecNumber>
    </recommendedName>
</protein>
<keyword evidence="3" id="KW-0227">DNA damage</keyword>
<evidence type="ECO:0000256" key="2">
    <source>
        <dbReference type="ARBA" id="ARBA00022741"/>
    </source>
</evidence>
<dbReference type="GO" id="GO:0006302">
    <property type="term" value="P:double-strand break repair"/>
    <property type="evidence" value="ECO:0007669"/>
    <property type="project" value="InterPro"/>
</dbReference>
<dbReference type="GO" id="GO:0005524">
    <property type="term" value="F:ATP binding"/>
    <property type="evidence" value="ECO:0007669"/>
    <property type="project" value="UniProtKB-UniRule"/>
</dbReference>
<dbReference type="GO" id="GO:0043138">
    <property type="term" value="F:3'-5' DNA helicase activity"/>
    <property type="evidence" value="ECO:0007669"/>
    <property type="project" value="UniProtKB-EC"/>
</dbReference>
<reference evidence="18 19" key="2">
    <citation type="submission" date="2018-02" db="EMBL/GenBank/DDBJ databases">
        <title>Whole genome sequencing analysis of Streptococcus pluranimalium isolated from cattle infected mastitis in China.</title>
        <authorList>
            <person name="Zhang J.-R."/>
            <person name="Hu G.-Z."/>
        </authorList>
    </citation>
    <scope>NUCLEOTIDE SEQUENCE [LARGE SCALE GENOMIC DNA]</scope>
    <source>
        <strain evidence="18 19">TH11417</strain>
    </source>
</reference>
<comment type="catalytic activity">
    <reaction evidence="13">
        <text>ATP + H2O = ADP + phosphate + H(+)</text>
        <dbReference type="Rhea" id="RHEA:13065"/>
        <dbReference type="ChEBI" id="CHEBI:15377"/>
        <dbReference type="ChEBI" id="CHEBI:15378"/>
        <dbReference type="ChEBI" id="CHEBI:30616"/>
        <dbReference type="ChEBI" id="CHEBI:43474"/>
        <dbReference type="ChEBI" id="CHEBI:456216"/>
        <dbReference type="EC" id="5.6.2.4"/>
    </reaction>
</comment>
<dbReference type="InterPro" id="IPR014017">
    <property type="entry name" value="DNA_helicase_UvrD-like_C"/>
</dbReference>
<dbReference type="EMBL" id="CP025536">
    <property type="protein sequence ID" value="AUW96818.1"/>
    <property type="molecule type" value="Genomic_DNA"/>
</dbReference>
<dbReference type="Pfam" id="PF12705">
    <property type="entry name" value="PDDEXK_1"/>
    <property type="match status" value="1"/>
</dbReference>
<dbReference type="Gene3D" id="1.10.486.10">
    <property type="entry name" value="PCRA, domain 4"/>
    <property type="match status" value="1"/>
</dbReference>
<evidence type="ECO:0000256" key="1">
    <source>
        <dbReference type="ARBA" id="ARBA00022722"/>
    </source>
</evidence>
<dbReference type="InterPro" id="IPR038726">
    <property type="entry name" value="PDDEXK_AddAB-type"/>
</dbReference>
<dbReference type="InterPro" id="IPR014152">
    <property type="entry name" value="AddA"/>
</dbReference>
<dbReference type="CDD" id="cd17932">
    <property type="entry name" value="DEXQc_UvrD"/>
    <property type="match status" value="1"/>
</dbReference>
<accession>A0A2L0D4R2</accession>
<dbReference type="PANTHER" id="PTHR11070">
    <property type="entry name" value="UVRD / RECB / PCRA DNA HELICASE FAMILY MEMBER"/>
    <property type="match status" value="1"/>
</dbReference>
<evidence type="ECO:0000256" key="11">
    <source>
        <dbReference type="ARBA" id="ARBA00034617"/>
    </source>
</evidence>
<keyword evidence="7 14" id="KW-0067">ATP-binding</keyword>
<evidence type="ECO:0000256" key="3">
    <source>
        <dbReference type="ARBA" id="ARBA00022763"/>
    </source>
</evidence>
<dbReference type="RefSeq" id="WP_104968140.1">
    <property type="nucleotide sequence ID" value="NZ_CP025536.1"/>
</dbReference>
<organism evidence="18 19">
    <name type="scientific">Streptococcus pluranimalium</name>
    <dbReference type="NCBI Taxonomy" id="82348"/>
    <lineage>
        <taxon>Bacteria</taxon>
        <taxon>Bacillati</taxon>
        <taxon>Bacillota</taxon>
        <taxon>Bacilli</taxon>
        <taxon>Lactobacillales</taxon>
        <taxon>Streptococcaceae</taxon>
        <taxon>Streptococcus</taxon>
    </lineage>
</organism>
<evidence type="ECO:0000313" key="18">
    <source>
        <dbReference type="EMBL" id="AUW96818.1"/>
    </source>
</evidence>
<dbReference type="GO" id="GO:0005829">
    <property type="term" value="C:cytosol"/>
    <property type="evidence" value="ECO:0007669"/>
    <property type="project" value="TreeGrafter"/>
</dbReference>
<keyword evidence="4 14" id="KW-0378">Hydrolase</keyword>
<feature type="binding site" evidence="14">
    <location>
        <begin position="47"/>
        <end position="54"/>
    </location>
    <ligand>
        <name>ATP</name>
        <dbReference type="ChEBI" id="CHEBI:30616"/>
    </ligand>
</feature>
<dbReference type="PANTHER" id="PTHR11070:SF48">
    <property type="entry name" value="ATP-DEPENDENT HELICASE_NUCLEASE SUBUNIT A"/>
    <property type="match status" value="1"/>
</dbReference>
<dbReference type="EC" id="5.6.2.4" evidence="12"/>
<dbReference type="Proteomes" id="UP000238956">
    <property type="component" value="Chromosome"/>
</dbReference>
<keyword evidence="2 14" id="KW-0547">Nucleotide-binding</keyword>
<evidence type="ECO:0000259" key="16">
    <source>
        <dbReference type="PROSITE" id="PS51198"/>
    </source>
</evidence>
<keyword evidence="10" id="KW-0413">Isomerase</keyword>
<evidence type="ECO:0000256" key="10">
    <source>
        <dbReference type="ARBA" id="ARBA00023235"/>
    </source>
</evidence>
<dbReference type="SUPFAM" id="SSF52540">
    <property type="entry name" value="P-loop containing nucleoside triphosphate hydrolases"/>
    <property type="match status" value="1"/>
</dbReference>
<dbReference type="Pfam" id="PF00580">
    <property type="entry name" value="UvrD-helicase"/>
    <property type="match status" value="1"/>
</dbReference>
<evidence type="ECO:0000256" key="7">
    <source>
        <dbReference type="ARBA" id="ARBA00022840"/>
    </source>
</evidence>
<dbReference type="GO" id="GO:0033202">
    <property type="term" value="C:DNA helicase complex"/>
    <property type="evidence" value="ECO:0007669"/>
    <property type="project" value="TreeGrafter"/>
</dbReference>